<evidence type="ECO:0000256" key="20">
    <source>
        <dbReference type="SAM" id="MobiDB-lite"/>
    </source>
</evidence>
<dbReference type="PROSITE" id="PS01241">
    <property type="entry name" value="LINK_1"/>
    <property type="match status" value="1"/>
</dbReference>
<keyword evidence="9" id="KW-0130">Cell adhesion</keyword>
<dbReference type="InterPro" id="IPR003599">
    <property type="entry name" value="Ig_sub"/>
</dbReference>
<dbReference type="PROSITE" id="PS50041">
    <property type="entry name" value="C_TYPE_LECTIN_2"/>
    <property type="match status" value="1"/>
</dbReference>
<dbReference type="CDD" id="cd03517">
    <property type="entry name" value="Link_domain_CSPGs_modules_1_3"/>
    <property type="match status" value="1"/>
</dbReference>
<evidence type="ECO:0000256" key="5">
    <source>
        <dbReference type="ARBA" id="ARBA00022729"/>
    </source>
</evidence>
<evidence type="ECO:0000256" key="13">
    <source>
        <dbReference type="ARBA" id="ARBA00023319"/>
    </source>
</evidence>
<evidence type="ECO:0000256" key="15">
    <source>
        <dbReference type="ARBA" id="ARBA00073685"/>
    </source>
</evidence>
<dbReference type="FunFam" id="3.10.100.10:FF:000003">
    <property type="entry name" value="Versican core protein"/>
    <property type="match status" value="1"/>
</dbReference>
<dbReference type="InterPro" id="IPR000436">
    <property type="entry name" value="Sushi_SCR_CCP_dom"/>
</dbReference>
<evidence type="ECO:0000256" key="10">
    <source>
        <dbReference type="ARBA" id="ARBA00022974"/>
    </source>
</evidence>
<dbReference type="Pfam" id="PF00193">
    <property type="entry name" value="Xlink"/>
    <property type="match status" value="2"/>
</dbReference>
<feature type="domain" description="Link" evidence="26">
    <location>
        <begin position="160"/>
        <end position="255"/>
    </location>
</feature>
<dbReference type="InterPro" id="IPR000538">
    <property type="entry name" value="Link_dom"/>
</dbReference>
<dbReference type="GO" id="GO:0002052">
    <property type="term" value="P:positive regulation of neuroblast proliferation"/>
    <property type="evidence" value="ECO:0007669"/>
    <property type="project" value="TreeGrafter"/>
</dbReference>
<dbReference type="SMART" id="SM00179">
    <property type="entry name" value="EGF_CA"/>
    <property type="match status" value="2"/>
</dbReference>
<feature type="signal peptide" evidence="21">
    <location>
        <begin position="1"/>
        <end position="26"/>
    </location>
</feature>
<evidence type="ECO:0000256" key="18">
    <source>
        <dbReference type="PROSITE-ProRule" id="PRU00302"/>
    </source>
</evidence>
<feature type="region of interest" description="Disordered" evidence="20">
    <location>
        <begin position="1081"/>
        <end position="1129"/>
    </location>
</feature>
<dbReference type="InterPro" id="IPR018097">
    <property type="entry name" value="EGF_Ca-bd_CS"/>
</dbReference>
<feature type="domain" description="C-type lectin" evidence="23">
    <location>
        <begin position="905"/>
        <end position="1019"/>
    </location>
</feature>
<dbReference type="PRINTS" id="PR01265">
    <property type="entry name" value="LINKMODULE"/>
</dbReference>
<keyword evidence="4 18" id="KW-0768">Sushi</keyword>
<keyword evidence="5 21" id="KW-0732">Signal</keyword>
<dbReference type="InterPro" id="IPR000152">
    <property type="entry name" value="EGF-type_Asp/Asn_hydroxyl_site"/>
</dbReference>
<dbReference type="PROSITE" id="PS00010">
    <property type="entry name" value="ASX_HYDROXYL"/>
    <property type="match status" value="1"/>
</dbReference>
<feature type="disulfide bond" evidence="17">
    <location>
        <begin position="844"/>
        <end position="853"/>
    </location>
</feature>
<reference evidence="27" key="2">
    <citation type="submission" date="2025-08" db="UniProtKB">
        <authorList>
            <consortium name="Ensembl"/>
        </authorList>
    </citation>
    <scope>IDENTIFICATION</scope>
</reference>
<dbReference type="PANTHER" id="PTHR22804">
    <property type="entry name" value="AGGRECAN/VERSICAN PROTEOGLYCAN"/>
    <property type="match status" value="1"/>
</dbReference>
<dbReference type="Pfam" id="PF00059">
    <property type="entry name" value="Lectin_C"/>
    <property type="match status" value="1"/>
</dbReference>
<keyword evidence="11 17" id="KW-1015">Disulfide bond</keyword>
<dbReference type="GO" id="GO:0045202">
    <property type="term" value="C:synapse"/>
    <property type="evidence" value="ECO:0007669"/>
    <property type="project" value="TreeGrafter"/>
</dbReference>
<dbReference type="InterPro" id="IPR001304">
    <property type="entry name" value="C-type_lectin-like"/>
</dbReference>
<dbReference type="FunFam" id="2.60.40.10:FF:000571">
    <property type="entry name" value="Neurocan core protein"/>
    <property type="match status" value="1"/>
</dbReference>
<keyword evidence="12" id="KW-0325">Glycoprotein</keyword>
<gene>
    <name evidence="27" type="primary">NCAN</name>
</gene>
<evidence type="ECO:0000256" key="12">
    <source>
        <dbReference type="ARBA" id="ARBA00023180"/>
    </source>
</evidence>
<proteinExistence type="predicted"/>
<dbReference type="InterPro" id="IPR013783">
    <property type="entry name" value="Ig-like_fold"/>
</dbReference>
<dbReference type="GO" id="GO:0072534">
    <property type="term" value="C:perineuronal net"/>
    <property type="evidence" value="ECO:0007669"/>
    <property type="project" value="TreeGrafter"/>
</dbReference>
<feature type="compositionally biased region" description="Low complexity" evidence="20">
    <location>
        <begin position="689"/>
        <end position="703"/>
    </location>
</feature>
<dbReference type="SMART" id="SM00034">
    <property type="entry name" value="CLECT"/>
    <property type="match status" value="1"/>
</dbReference>
<keyword evidence="6" id="KW-0430">Lectin</keyword>
<dbReference type="InterPro" id="IPR000742">
    <property type="entry name" value="EGF"/>
</dbReference>
<dbReference type="Gene3D" id="3.10.100.10">
    <property type="entry name" value="Mannose-Binding Protein A, subunit A"/>
    <property type="match status" value="3"/>
</dbReference>
<evidence type="ECO:0000256" key="11">
    <source>
        <dbReference type="ARBA" id="ARBA00023157"/>
    </source>
</evidence>
<dbReference type="Pfam" id="PF00008">
    <property type="entry name" value="EGF"/>
    <property type="match status" value="2"/>
</dbReference>
<evidence type="ECO:0000256" key="17">
    <source>
        <dbReference type="PROSITE-ProRule" id="PRU00076"/>
    </source>
</evidence>
<dbReference type="Gene3D" id="2.10.70.10">
    <property type="entry name" value="Complement Module, domain 1"/>
    <property type="match status" value="1"/>
</dbReference>
<dbReference type="InterPro" id="IPR036179">
    <property type="entry name" value="Ig-like_dom_sf"/>
</dbReference>
<dbReference type="PROSITE" id="PS01187">
    <property type="entry name" value="EGF_CA"/>
    <property type="match status" value="1"/>
</dbReference>
<comment type="function">
    <text evidence="14">May modulate neuronal adhesion and neurite growth during development by binding to neural cell adhesion molecules (NG-CAM and N-CAM). Chondroitin sulfate proteoglycan; binds to hyaluronic acid.</text>
</comment>
<accession>A0A670KEZ5</accession>
<keyword evidence="10" id="KW-0654">Proteoglycan</keyword>
<keyword evidence="8" id="KW-0106">Calcium</keyword>
<feature type="domain" description="EGF-like" evidence="22">
    <location>
        <begin position="856"/>
        <end position="892"/>
    </location>
</feature>
<evidence type="ECO:0000256" key="7">
    <source>
        <dbReference type="ARBA" id="ARBA00022737"/>
    </source>
</evidence>
<dbReference type="SMART" id="SM00445">
    <property type="entry name" value="LINK"/>
    <property type="match status" value="2"/>
</dbReference>
<keyword evidence="13" id="KW-0393">Immunoglobulin domain</keyword>
<evidence type="ECO:0000256" key="19">
    <source>
        <dbReference type="PROSITE-ProRule" id="PRU00323"/>
    </source>
</evidence>
<evidence type="ECO:0000256" key="1">
    <source>
        <dbReference type="ARBA" id="ARBA00004613"/>
    </source>
</evidence>
<protein>
    <recommendedName>
        <fullName evidence="15">Neurocan core protein</fullName>
    </recommendedName>
    <alternativeName>
        <fullName evidence="16">Chondroitin sulfate proteoglycan 3</fullName>
    </alternativeName>
</protein>
<feature type="disulfide bond" evidence="18">
    <location>
        <begin position="1025"/>
        <end position="1068"/>
    </location>
</feature>
<dbReference type="GO" id="GO:0005509">
    <property type="term" value="F:calcium ion binding"/>
    <property type="evidence" value="ECO:0007669"/>
    <property type="project" value="InterPro"/>
</dbReference>
<evidence type="ECO:0000313" key="27">
    <source>
        <dbReference type="Ensembl" id="ENSPMRP00000033352.1"/>
    </source>
</evidence>
<dbReference type="PROSITE" id="PS00615">
    <property type="entry name" value="C_TYPE_LECTIN_1"/>
    <property type="match status" value="1"/>
</dbReference>
<dbReference type="GO" id="GO:0005615">
    <property type="term" value="C:extracellular space"/>
    <property type="evidence" value="ECO:0007669"/>
    <property type="project" value="TreeGrafter"/>
</dbReference>
<feature type="chain" id="PRO_5025526374" description="Neurocan core protein" evidence="21">
    <location>
        <begin position="27"/>
        <end position="1129"/>
    </location>
</feature>
<dbReference type="PROSITE" id="PS50835">
    <property type="entry name" value="IG_LIKE"/>
    <property type="match status" value="1"/>
</dbReference>
<dbReference type="AlphaFoldDB" id="A0A670KEZ5"/>
<dbReference type="InterPro" id="IPR016187">
    <property type="entry name" value="CTDL_fold"/>
</dbReference>
<organism evidence="27 28">
    <name type="scientific">Podarcis muralis</name>
    <name type="common">Wall lizard</name>
    <name type="synonym">Lacerta muralis</name>
    <dbReference type="NCBI Taxonomy" id="64176"/>
    <lineage>
        <taxon>Eukaryota</taxon>
        <taxon>Metazoa</taxon>
        <taxon>Chordata</taxon>
        <taxon>Craniata</taxon>
        <taxon>Vertebrata</taxon>
        <taxon>Euteleostomi</taxon>
        <taxon>Lepidosauria</taxon>
        <taxon>Squamata</taxon>
        <taxon>Bifurcata</taxon>
        <taxon>Unidentata</taxon>
        <taxon>Episquamata</taxon>
        <taxon>Laterata</taxon>
        <taxon>Lacertibaenia</taxon>
        <taxon>Lacertidae</taxon>
        <taxon>Podarcis</taxon>
    </lineage>
</organism>
<dbReference type="InterPro" id="IPR035976">
    <property type="entry name" value="Sushi/SCR/CCP_sf"/>
</dbReference>
<dbReference type="SMART" id="SM00409">
    <property type="entry name" value="IG"/>
    <property type="match status" value="1"/>
</dbReference>
<dbReference type="FunFam" id="2.10.25.10:FF:000537">
    <property type="entry name" value="Notch 3"/>
    <property type="match status" value="1"/>
</dbReference>
<dbReference type="Gene3D" id="2.60.40.10">
    <property type="entry name" value="Immunoglobulins"/>
    <property type="match status" value="1"/>
</dbReference>
<evidence type="ECO:0000256" key="21">
    <source>
        <dbReference type="SAM" id="SignalP"/>
    </source>
</evidence>
<dbReference type="GO" id="GO:0010001">
    <property type="term" value="P:glial cell differentiation"/>
    <property type="evidence" value="ECO:0007669"/>
    <property type="project" value="TreeGrafter"/>
</dbReference>
<dbReference type="InterPro" id="IPR016186">
    <property type="entry name" value="C-type_lectin-like/link_sf"/>
</dbReference>
<keyword evidence="28" id="KW-1185">Reference proteome</keyword>
<dbReference type="PROSITE" id="PS00022">
    <property type="entry name" value="EGF_1"/>
    <property type="match status" value="2"/>
</dbReference>
<reference evidence="27" key="3">
    <citation type="submission" date="2025-09" db="UniProtKB">
        <authorList>
            <consortium name="Ensembl"/>
        </authorList>
    </citation>
    <scope>IDENTIFICATION</scope>
</reference>
<evidence type="ECO:0000256" key="2">
    <source>
        <dbReference type="ARBA" id="ARBA00022525"/>
    </source>
</evidence>
<evidence type="ECO:0000259" key="26">
    <source>
        <dbReference type="PROSITE" id="PS50963"/>
    </source>
</evidence>
<dbReference type="GO" id="GO:0005540">
    <property type="term" value="F:hyaluronic acid binding"/>
    <property type="evidence" value="ECO:0007669"/>
    <property type="project" value="InterPro"/>
</dbReference>
<keyword evidence="7" id="KW-0677">Repeat</keyword>
<dbReference type="OMA" id="HESGHWN"/>
<feature type="disulfide bond" evidence="19">
    <location>
        <begin position="206"/>
        <end position="227"/>
    </location>
</feature>
<sequence length="1129" mass="123649">MVHLMDDAGCWVLLGYLLLPFSVVGSQDNAKVIHINKVHHQPLRVGLAEPVALPCLYLLQLPAALGPNAPPDPPRIKWSKVQSASGQPEDVPILVAKDNVVKVSKGYEGRVSLPGYPSWRHNATLLLSAARASDAGLYRCEVVAGIHDEQDLVPLEVTGVVFHYRAASNRYALTFPEAQKACEENSAVIASPDHLQVAFEDGYDNCDAGWLSDRTVRYPITLSRPGCYGDRNTLPGVRSYGERDAGEAYDVYCYSKELRGKVFYASSPGRLTFQTAQKHCLSRGARLATAGQLYLAWREGLDQCDPGWLADGSVRYPIRIPRKKCGGDEPGVRTVYQFSNRTGFPDPASKFDAYCYKGWINWLSLSFMVQDPELSKDPYAPSQKAAVPFLEEDEQLQLVTAFPAGSVDLWEEKAAPAPKSAKAGQTITKSPPPEDSDDGLPPEDVAHPTSPTWLHGTAEGSSSLSPQPPFRTHIPKGRPTSALPPVPHGGHPFGTEAPPAPSGLPESTRKSIYSGLNGRYFQRRREEEGDSGGSQPSINEGDGTAVPTTLSVLALAVRTMADNSIEATAREAPSPASALRGGVVYAFSNEVEGNGKRISRSVFISVKPRACALKADAWGAVGGEEATTMEIKGRASSGLVDGPAVTEVLNLSKAEDHWEVITPSMSGHFDDGMAGRSPVPEAVSLVRNSSGPQQGKGTTGTPSHSTTRDLIPPGFLPKGSEDGEDLTSRGTPESPSPPWSTSEPARHNFDTSELPVYPSDGVINGKESESYLPTAPGQILPMESDGGSGEEKGGGMSAAKEVEGLAWTGEVNATVLAETDPCDNDPCLHGGTCQSSGNLSTCSCPRGFTGENCEIDIDDCLSSPCQNGGTCIDEINSFVCLCLPSYGGSLCDRDTEGCNHNWNKFQGHCYRYFAHRRSWEDAERDCRHRSGHLTSIHSWEEHNFINSFGQENTWIGLNDRIVEQDFQWTDNTGLQYENWRQNQPDNFFAGGEDCVVLVSHETGKWNDVPCNYNLPYVCKKDTVLCGPPPTVENAFPIGKKREKYSVHATVRYQCQEGFLQRHVPTIKCHVNGTWDRPRIVCTKPRRSHRIRRHHRRHHKHHQHKSRKDRRKHSKQHPKLDWTEEDGNYF</sequence>
<keyword evidence="2" id="KW-0964">Secreted</keyword>
<dbReference type="InterPro" id="IPR007110">
    <property type="entry name" value="Ig-like_dom"/>
</dbReference>
<evidence type="ECO:0000259" key="22">
    <source>
        <dbReference type="PROSITE" id="PS50026"/>
    </source>
</evidence>
<dbReference type="Proteomes" id="UP000472272">
    <property type="component" value="Chromosome 18"/>
</dbReference>
<evidence type="ECO:0000256" key="14">
    <source>
        <dbReference type="ARBA" id="ARBA00059308"/>
    </source>
</evidence>
<dbReference type="PROSITE" id="PS50963">
    <property type="entry name" value="LINK_2"/>
    <property type="match status" value="2"/>
</dbReference>
<dbReference type="PANTHER" id="PTHR22804:SF24">
    <property type="entry name" value="NEUROCAN CORE PROTEIN"/>
    <property type="match status" value="1"/>
</dbReference>
<evidence type="ECO:0000259" key="23">
    <source>
        <dbReference type="PROSITE" id="PS50041"/>
    </source>
</evidence>
<dbReference type="FunFam" id="3.10.100.10:FF:000002">
    <property type="entry name" value="Hyaluronan proteoglycan link protein 1"/>
    <property type="match status" value="1"/>
</dbReference>
<dbReference type="FunFam" id="3.10.100.10:FF:000011">
    <property type="entry name" value="Aggrecan core protein"/>
    <property type="match status" value="1"/>
</dbReference>
<dbReference type="FunFam" id="2.10.70.10:FF:000003">
    <property type="entry name" value="Versican core protein"/>
    <property type="match status" value="1"/>
</dbReference>
<dbReference type="InterPro" id="IPR050691">
    <property type="entry name" value="Hyaluronan_bind_Proteoglycan"/>
</dbReference>
<dbReference type="InterPro" id="IPR018378">
    <property type="entry name" value="C-type_lectin_CS"/>
</dbReference>
<dbReference type="GeneTree" id="ENSGT00940000158649"/>
<dbReference type="PROSITE" id="PS50923">
    <property type="entry name" value="SUSHI"/>
    <property type="match status" value="1"/>
</dbReference>
<evidence type="ECO:0000256" key="16">
    <source>
        <dbReference type="ARBA" id="ARBA00075743"/>
    </source>
</evidence>
<comment type="caution">
    <text evidence="17">Lacks conserved residue(s) required for the propagation of feature annotation.</text>
</comment>
<dbReference type="SMART" id="SM00181">
    <property type="entry name" value="EGF"/>
    <property type="match status" value="2"/>
</dbReference>
<dbReference type="FunFam" id="2.10.25.10:FF:000006">
    <property type="entry name" value="Versican core protein-like isoform 1"/>
    <property type="match status" value="1"/>
</dbReference>
<feature type="domain" description="Link" evidence="26">
    <location>
        <begin position="260"/>
        <end position="357"/>
    </location>
</feature>
<dbReference type="SMART" id="SM00032">
    <property type="entry name" value="CCP"/>
    <property type="match status" value="1"/>
</dbReference>
<evidence type="ECO:0000256" key="6">
    <source>
        <dbReference type="ARBA" id="ARBA00022734"/>
    </source>
</evidence>
<feature type="region of interest" description="Disordered" evidence="20">
    <location>
        <begin position="686"/>
        <end position="779"/>
    </location>
</feature>
<name>A0A670KEZ5_PODMU</name>
<feature type="region of interest" description="Disordered" evidence="20">
    <location>
        <begin position="525"/>
        <end position="545"/>
    </location>
</feature>
<dbReference type="Pfam" id="PF07686">
    <property type="entry name" value="V-set"/>
    <property type="match status" value="1"/>
</dbReference>
<dbReference type="PROSITE" id="PS50026">
    <property type="entry name" value="EGF_3"/>
    <property type="match status" value="2"/>
</dbReference>
<dbReference type="CDD" id="cd00054">
    <property type="entry name" value="EGF_CA"/>
    <property type="match status" value="2"/>
</dbReference>
<dbReference type="InterPro" id="IPR001881">
    <property type="entry name" value="EGF-like_Ca-bd_dom"/>
</dbReference>
<evidence type="ECO:0000256" key="8">
    <source>
        <dbReference type="ARBA" id="ARBA00022837"/>
    </source>
</evidence>
<evidence type="ECO:0000259" key="24">
    <source>
        <dbReference type="PROSITE" id="PS50835"/>
    </source>
</evidence>
<feature type="disulfide bond" evidence="18">
    <location>
        <begin position="1054"/>
        <end position="1081"/>
    </location>
</feature>
<evidence type="ECO:0000313" key="28">
    <source>
        <dbReference type="Proteomes" id="UP000472272"/>
    </source>
</evidence>
<dbReference type="GO" id="GO:0007417">
    <property type="term" value="P:central nervous system development"/>
    <property type="evidence" value="ECO:0007669"/>
    <property type="project" value="TreeGrafter"/>
</dbReference>
<dbReference type="InterPro" id="IPR013106">
    <property type="entry name" value="Ig_V-set"/>
</dbReference>
<evidence type="ECO:0000256" key="3">
    <source>
        <dbReference type="ARBA" id="ARBA00022536"/>
    </source>
</evidence>
<comment type="subcellular location">
    <subcellularLocation>
        <location evidence="1">Secreted</location>
    </subcellularLocation>
</comment>
<dbReference type="CDD" id="cd03520">
    <property type="entry name" value="Link_domain_CSPGs_modules_2_4"/>
    <property type="match status" value="1"/>
</dbReference>
<dbReference type="GO" id="GO:0007155">
    <property type="term" value="P:cell adhesion"/>
    <property type="evidence" value="ECO:0007669"/>
    <property type="project" value="UniProtKB-KW"/>
</dbReference>
<feature type="disulfide bond" evidence="17">
    <location>
        <begin position="882"/>
        <end position="891"/>
    </location>
</feature>
<evidence type="ECO:0000256" key="9">
    <source>
        <dbReference type="ARBA" id="ARBA00022889"/>
    </source>
</evidence>
<evidence type="ECO:0000256" key="4">
    <source>
        <dbReference type="ARBA" id="ARBA00022659"/>
    </source>
</evidence>
<dbReference type="PROSITE" id="PS01186">
    <property type="entry name" value="EGF_2"/>
    <property type="match status" value="1"/>
</dbReference>
<feature type="domain" description="Sushi" evidence="25">
    <location>
        <begin position="1023"/>
        <end position="1083"/>
    </location>
</feature>
<dbReference type="Pfam" id="PF00084">
    <property type="entry name" value="Sushi"/>
    <property type="match status" value="1"/>
</dbReference>
<dbReference type="GO" id="GO:0001501">
    <property type="term" value="P:skeletal system development"/>
    <property type="evidence" value="ECO:0007669"/>
    <property type="project" value="TreeGrafter"/>
</dbReference>
<dbReference type="SUPFAM" id="SSF48726">
    <property type="entry name" value="Immunoglobulin"/>
    <property type="match status" value="1"/>
</dbReference>
<feature type="region of interest" description="Disordered" evidence="20">
    <location>
        <begin position="414"/>
        <end position="511"/>
    </location>
</feature>
<dbReference type="SUPFAM" id="SSF57535">
    <property type="entry name" value="Complement control module/SCR domain"/>
    <property type="match status" value="1"/>
</dbReference>
<reference evidence="27 28" key="1">
    <citation type="journal article" date="2019" name="Proc. Natl. Acad. Sci. U.S.A.">
        <title>Regulatory changes in pterin and carotenoid genes underlie balanced color polymorphisms in the wall lizard.</title>
        <authorList>
            <person name="Andrade P."/>
            <person name="Pinho C."/>
            <person name="Perez I de Lanuza G."/>
            <person name="Afonso S."/>
            <person name="Brejcha J."/>
            <person name="Rubin C.J."/>
            <person name="Wallerman O."/>
            <person name="Pereira P."/>
            <person name="Sabatino S.J."/>
            <person name="Bellati A."/>
            <person name="Pellitteri-Rosa D."/>
            <person name="Bosakova Z."/>
            <person name="Bunikis I."/>
            <person name="Carretero M.A."/>
            <person name="Feiner N."/>
            <person name="Marsik P."/>
            <person name="Pauperio F."/>
            <person name="Salvi D."/>
            <person name="Soler L."/>
            <person name="While G.M."/>
            <person name="Uller T."/>
            <person name="Font E."/>
            <person name="Andersson L."/>
            <person name="Carneiro M."/>
        </authorList>
    </citation>
    <scope>NUCLEOTIDE SEQUENCE</scope>
</reference>
<dbReference type="CDD" id="cd00033">
    <property type="entry name" value="CCP"/>
    <property type="match status" value="1"/>
</dbReference>
<dbReference type="SUPFAM" id="SSF57196">
    <property type="entry name" value="EGF/Laminin"/>
    <property type="match status" value="1"/>
</dbReference>
<dbReference type="Ensembl" id="ENSPMRT00000035381.1">
    <property type="protein sequence ID" value="ENSPMRP00000033352.1"/>
    <property type="gene ID" value="ENSPMRG00000021434.1"/>
</dbReference>
<feature type="disulfide bond" evidence="19">
    <location>
        <begin position="304"/>
        <end position="325"/>
    </location>
</feature>
<feature type="compositionally biased region" description="Basic residues" evidence="20">
    <location>
        <begin position="1083"/>
        <end position="1116"/>
    </location>
</feature>
<feature type="domain" description="EGF-like" evidence="22">
    <location>
        <begin position="818"/>
        <end position="854"/>
    </location>
</feature>
<dbReference type="Gene3D" id="2.10.25.10">
    <property type="entry name" value="Laminin"/>
    <property type="match status" value="2"/>
</dbReference>
<evidence type="ECO:0000259" key="25">
    <source>
        <dbReference type="PROSITE" id="PS50923"/>
    </source>
</evidence>
<feature type="domain" description="Ig-like" evidence="24">
    <location>
        <begin position="20"/>
        <end position="153"/>
    </location>
</feature>
<keyword evidence="3 17" id="KW-0245">EGF-like domain</keyword>
<dbReference type="GO" id="GO:0030246">
    <property type="term" value="F:carbohydrate binding"/>
    <property type="evidence" value="ECO:0007669"/>
    <property type="project" value="UniProtKB-KW"/>
</dbReference>
<dbReference type="SUPFAM" id="SSF56436">
    <property type="entry name" value="C-type lectin-like"/>
    <property type="match status" value="3"/>
</dbReference>